<dbReference type="EMBL" id="RBNJ01024247">
    <property type="protein sequence ID" value="RUS16433.1"/>
    <property type="molecule type" value="Genomic_DNA"/>
</dbReference>
<feature type="transmembrane region" description="Helical" evidence="6">
    <location>
        <begin position="342"/>
        <end position="367"/>
    </location>
</feature>
<feature type="transmembrane region" description="Helical" evidence="6">
    <location>
        <begin position="118"/>
        <end position="145"/>
    </location>
</feature>
<evidence type="ECO:0000256" key="3">
    <source>
        <dbReference type="ARBA" id="ARBA00022989"/>
    </source>
</evidence>
<dbReference type="Pfam" id="PF03151">
    <property type="entry name" value="TPT"/>
    <property type="match status" value="2"/>
</dbReference>
<keyword evidence="3 6" id="KW-1133">Transmembrane helix</keyword>
<reference evidence="8 9" key="1">
    <citation type="journal article" date="2018" name="New Phytol.">
        <title>Phylogenomics of Endogonaceae and evolution of mycorrhizas within Mucoromycota.</title>
        <authorList>
            <person name="Chang Y."/>
            <person name="Desiro A."/>
            <person name="Na H."/>
            <person name="Sandor L."/>
            <person name="Lipzen A."/>
            <person name="Clum A."/>
            <person name="Barry K."/>
            <person name="Grigoriev I.V."/>
            <person name="Martin F.M."/>
            <person name="Stajich J.E."/>
            <person name="Smith M.E."/>
            <person name="Bonito G."/>
            <person name="Spatafora J.W."/>
        </authorList>
    </citation>
    <scope>NUCLEOTIDE SEQUENCE [LARGE SCALE GENOMIC DNA]</scope>
    <source>
        <strain evidence="8 9">AD002</strain>
    </source>
</reference>
<feature type="compositionally biased region" description="Basic residues" evidence="5">
    <location>
        <begin position="9"/>
        <end position="19"/>
    </location>
</feature>
<evidence type="ECO:0000256" key="5">
    <source>
        <dbReference type="SAM" id="MobiDB-lite"/>
    </source>
</evidence>
<evidence type="ECO:0000256" key="4">
    <source>
        <dbReference type="ARBA" id="ARBA00023136"/>
    </source>
</evidence>
<dbReference type="PANTHER" id="PTHR11132">
    <property type="entry name" value="SOLUTE CARRIER FAMILY 35"/>
    <property type="match status" value="1"/>
</dbReference>
<accession>A0A433PFU7</accession>
<feature type="transmembrane region" description="Helical" evidence="6">
    <location>
        <begin position="222"/>
        <end position="244"/>
    </location>
</feature>
<protein>
    <submittedName>
        <fullName evidence="8">Triose-phosphate transporter family-domain-containing protein</fullName>
    </submittedName>
</protein>
<name>A0A433PFU7_9FUNG</name>
<sequence length="391" mass="44136">MLQSFTPQPHRRSSLSHQRRIPEKMSNTHNSYGKNSIWTTLDSSFLWLALYFVLNLALTLYNKAILDLFEFPFPWTLTAIHTLCGAIGSYVFYLLGIFSPAKLGERESMVMLMFSVLYTINIAISNVSLNLVTVPVSITFLFIVFCSENSHFVCKLAYLTLILLPVPSSGTGHDPRLHCFLVHRLLAKNFHWYDIPFVTTGMWTWSFLVWRSRRSEITTTQQWVGITFSYCFFLTVLGTILAAIKTIVTNRVQVGRLKLHPLDLLLRMSPLAFVQTIIYAYVTGELEEVRAFARTDFNYSLGFALLANGIIAFFLNVVSFTANKKTSALTMTVAANVKQVLSIVLAVIIFHLNITIMNAAGIMLTLIGGVCFGKGSEWIYTTSDRSVFDSH</sequence>
<evidence type="ECO:0000313" key="9">
    <source>
        <dbReference type="Proteomes" id="UP000274822"/>
    </source>
</evidence>
<feature type="transmembrane region" description="Helical" evidence="6">
    <location>
        <begin position="190"/>
        <end position="210"/>
    </location>
</feature>
<comment type="caution">
    <text evidence="8">The sequence shown here is derived from an EMBL/GenBank/DDBJ whole genome shotgun (WGS) entry which is preliminary data.</text>
</comment>
<proteinExistence type="predicted"/>
<feature type="transmembrane region" description="Helical" evidence="6">
    <location>
        <begin position="303"/>
        <end position="322"/>
    </location>
</feature>
<organism evidence="8 9">
    <name type="scientific">Jimgerdemannia flammicorona</name>
    <dbReference type="NCBI Taxonomy" id="994334"/>
    <lineage>
        <taxon>Eukaryota</taxon>
        <taxon>Fungi</taxon>
        <taxon>Fungi incertae sedis</taxon>
        <taxon>Mucoromycota</taxon>
        <taxon>Mucoromycotina</taxon>
        <taxon>Endogonomycetes</taxon>
        <taxon>Endogonales</taxon>
        <taxon>Endogonaceae</taxon>
        <taxon>Jimgerdemannia</taxon>
    </lineage>
</organism>
<evidence type="ECO:0000256" key="1">
    <source>
        <dbReference type="ARBA" id="ARBA00004141"/>
    </source>
</evidence>
<evidence type="ECO:0000313" key="8">
    <source>
        <dbReference type="EMBL" id="RUS16433.1"/>
    </source>
</evidence>
<feature type="transmembrane region" description="Helical" evidence="6">
    <location>
        <begin position="44"/>
        <end position="61"/>
    </location>
</feature>
<gene>
    <name evidence="8" type="ORF">BC938DRAFT_476574</name>
</gene>
<comment type="subcellular location">
    <subcellularLocation>
        <location evidence="1">Membrane</location>
        <topology evidence="1">Multi-pass membrane protein</topology>
    </subcellularLocation>
</comment>
<dbReference type="InterPro" id="IPR050186">
    <property type="entry name" value="TPT_transporter"/>
</dbReference>
<keyword evidence="9" id="KW-1185">Reference proteome</keyword>
<dbReference type="InterPro" id="IPR004853">
    <property type="entry name" value="Sugar_P_trans_dom"/>
</dbReference>
<feature type="non-terminal residue" evidence="8">
    <location>
        <position position="391"/>
    </location>
</feature>
<feature type="domain" description="Sugar phosphate transporter" evidence="7">
    <location>
        <begin position="47"/>
        <end position="134"/>
    </location>
</feature>
<evidence type="ECO:0000256" key="2">
    <source>
        <dbReference type="ARBA" id="ARBA00022692"/>
    </source>
</evidence>
<evidence type="ECO:0000256" key="6">
    <source>
        <dbReference type="SAM" id="Phobius"/>
    </source>
</evidence>
<dbReference type="Proteomes" id="UP000274822">
    <property type="component" value="Unassembled WGS sequence"/>
</dbReference>
<feature type="transmembrane region" description="Helical" evidence="6">
    <location>
        <begin position="264"/>
        <end position="282"/>
    </location>
</feature>
<keyword evidence="2 6" id="KW-0812">Transmembrane</keyword>
<evidence type="ECO:0000259" key="7">
    <source>
        <dbReference type="Pfam" id="PF03151"/>
    </source>
</evidence>
<dbReference type="AlphaFoldDB" id="A0A433PFU7"/>
<feature type="domain" description="Sugar phosphate transporter" evidence="7">
    <location>
        <begin position="232"/>
        <end position="372"/>
    </location>
</feature>
<feature type="region of interest" description="Disordered" evidence="5">
    <location>
        <begin position="1"/>
        <end position="20"/>
    </location>
</feature>
<dbReference type="GO" id="GO:0016020">
    <property type="term" value="C:membrane"/>
    <property type="evidence" value="ECO:0007669"/>
    <property type="project" value="UniProtKB-SubCell"/>
</dbReference>
<keyword evidence="4 6" id="KW-0472">Membrane</keyword>
<feature type="transmembrane region" description="Helical" evidence="6">
    <location>
        <begin position="73"/>
        <end position="98"/>
    </location>
</feature>